<dbReference type="Gene3D" id="1.20.58.2130">
    <property type="match status" value="1"/>
</dbReference>
<feature type="compositionally biased region" description="Acidic residues" evidence="1">
    <location>
        <begin position="934"/>
        <end position="944"/>
    </location>
</feature>
<gene>
    <name evidence="3" type="ORF">BJX66DRAFT_307677</name>
</gene>
<accession>A0ABR4G0J8</accession>
<reference evidence="3 4" key="1">
    <citation type="submission" date="2024-07" db="EMBL/GenBank/DDBJ databases">
        <title>Section-level genome sequencing and comparative genomics of Aspergillus sections Usti and Cavernicolus.</title>
        <authorList>
            <consortium name="Lawrence Berkeley National Laboratory"/>
            <person name="Nybo J.L."/>
            <person name="Vesth T.C."/>
            <person name="Theobald S."/>
            <person name="Frisvad J.C."/>
            <person name="Larsen T.O."/>
            <person name="Kjaerboelling I."/>
            <person name="Rothschild-Mancinelli K."/>
            <person name="Lyhne E.K."/>
            <person name="Kogle M.E."/>
            <person name="Barry K."/>
            <person name="Clum A."/>
            <person name="Na H."/>
            <person name="Ledsgaard L."/>
            <person name="Lin J."/>
            <person name="Lipzen A."/>
            <person name="Kuo A."/>
            <person name="Riley R."/>
            <person name="Mondo S."/>
            <person name="Labutti K."/>
            <person name="Haridas S."/>
            <person name="Pangalinan J."/>
            <person name="Salamov A.A."/>
            <person name="Simmons B.A."/>
            <person name="Magnuson J.K."/>
            <person name="Chen J."/>
            <person name="Drula E."/>
            <person name="Henrissat B."/>
            <person name="Wiebenga A."/>
            <person name="Lubbers R.J."/>
            <person name="Gomes A.C."/>
            <person name="Makela M.R."/>
            <person name="Stajich J."/>
            <person name="Grigoriev I.V."/>
            <person name="Mortensen U.H."/>
            <person name="De Vries R.P."/>
            <person name="Baker S.E."/>
            <person name="Andersen M.R."/>
        </authorList>
    </citation>
    <scope>NUCLEOTIDE SEQUENCE [LARGE SCALE GENOMIC DNA]</scope>
    <source>
        <strain evidence="3 4">CBS 209.92</strain>
    </source>
</reference>
<organism evidence="3 4">
    <name type="scientific">Aspergillus keveii</name>
    <dbReference type="NCBI Taxonomy" id="714993"/>
    <lineage>
        <taxon>Eukaryota</taxon>
        <taxon>Fungi</taxon>
        <taxon>Dikarya</taxon>
        <taxon>Ascomycota</taxon>
        <taxon>Pezizomycotina</taxon>
        <taxon>Eurotiomycetes</taxon>
        <taxon>Eurotiomycetidae</taxon>
        <taxon>Eurotiales</taxon>
        <taxon>Aspergillaceae</taxon>
        <taxon>Aspergillus</taxon>
        <taxon>Aspergillus subgen. Nidulantes</taxon>
    </lineage>
</organism>
<dbReference type="PANTHER" id="PTHR28067">
    <property type="entry name" value="DNA REPLICATION REGULATOR SLD3"/>
    <property type="match status" value="1"/>
</dbReference>
<dbReference type="Proteomes" id="UP001610563">
    <property type="component" value="Unassembled WGS sequence"/>
</dbReference>
<feature type="compositionally biased region" description="Polar residues" evidence="1">
    <location>
        <begin position="576"/>
        <end position="599"/>
    </location>
</feature>
<dbReference type="InterPro" id="IPR042511">
    <property type="entry name" value="Sld3"/>
</dbReference>
<feature type="compositionally biased region" description="Polar residues" evidence="1">
    <location>
        <begin position="893"/>
        <end position="905"/>
    </location>
</feature>
<evidence type="ECO:0000259" key="2">
    <source>
        <dbReference type="Pfam" id="PF08639"/>
    </source>
</evidence>
<evidence type="ECO:0000256" key="1">
    <source>
        <dbReference type="SAM" id="MobiDB-lite"/>
    </source>
</evidence>
<proteinExistence type="predicted"/>
<comment type="caution">
    <text evidence="3">The sequence shown here is derived from an EMBL/GenBank/DDBJ whole genome shotgun (WGS) entry which is preliminary data.</text>
</comment>
<dbReference type="PANTHER" id="PTHR28067:SF1">
    <property type="entry name" value="DNA REPLICATION REGULATOR SLD3"/>
    <property type="match status" value="1"/>
</dbReference>
<protein>
    <submittedName>
        <fullName evidence="3">DNA replication regulator SLD3-domain-containing protein</fullName>
    </submittedName>
</protein>
<feature type="region of interest" description="Disordered" evidence="1">
    <location>
        <begin position="848"/>
        <end position="944"/>
    </location>
</feature>
<dbReference type="EMBL" id="JBFTWV010000070">
    <property type="protein sequence ID" value="KAL2789036.1"/>
    <property type="molecule type" value="Genomic_DNA"/>
</dbReference>
<feature type="compositionally biased region" description="Pro residues" evidence="1">
    <location>
        <begin position="853"/>
        <end position="871"/>
    </location>
</feature>
<sequence length="944" mass="102708">MASRESLSVLEPIPLNQLHDAHLPPKKRKLSSASHGWAAENIIIRAHAASLSDDPYVLEPIAVIPRLQLPFAWLDAPSALSQIQSGSLFVANIPTLEAESQAEPVVLVVRLTSDAGLYVIERVKRGIYALTKLVRGVEEGDIRVVVKASSHQASSGLAPCTPRKLVDNAPAGEWWRLAQVEDPAPGISVAIPAKRAKVDFVFGVPGPADQGDEPMKGMWPVDPMDRSSSCDLRMLSVPPETQDHVEPVVSNEVGEGQVQEIGQSPSELLDGLREQYLQALYITKASVAYFAKAPLPRCRAAFQSLDPETGTISDLTAFYREAILTAKKMDLKFRETLPATLHDIVLTMSDDEAPKKRKSKKKTLGRNGLYAEEPDFIRRGWKNRSLAETGTSAETLREAEIKKYVSDLRLRETQLQILLILETMALEAAVAEGAKKASHEDGSNDATSQKPKSKAKKPQNLNTMLELHLDRLCIWHTVSFDEVPADAQASGSAQQSGKAGGSDAMRDFCTEVIIPFYASRLPDRCKTITRKLGVSVSAISAFPKSAKKPSRKESGAVERNSSQRQSRRALHRVLTDEQTTSQGKSQPSLNRSITAPSQIESKRETTPLLPSLSTSVRGGIQKAKRAVENREVDLIAVARQHETKLKRVQMLADQKKELDAAILTLRKPNRELVAKDIAQDVEKRLTSSSSRKPKNPVRNPHGQGVQVMATPSKTRKRDAGLGLPLQKNVVRSKAKPASASFSSPFNAEPQVIPGSIIRPTSFSGGTFTADVAVQETPSRRPPQPLPTFNDSAERNITVAESPIPGTGNLFRVPRRPAPPAAETDPLTPVRSQHVALADTNTDIDMDFNSPQTRIPPPPPPLFALPRKPTPSAPSSMVFETPPKPRSAPDPTLLSVSRRSSISGAETSKIGKTAPAAPPVIPVTPEKSIYSALGWDDDDDDDLPM</sequence>
<dbReference type="Pfam" id="PF08639">
    <property type="entry name" value="Sld3_STD"/>
    <property type="match status" value="1"/>
</dbReference>
<feature type="region of interest" description="Disordered" evidence="1">
    <location>
        <begin position="542"/>
        <end position="616"/>
    </location>
</feature>
<feature type="domain" description="DNA replication regulator Sld3 C-terminal" evidence="2">
    <location>
        <begin position="267"/>
        <end position="779"/>
    </location>
</feature>
<dbReference type="InterPro" id="IPR013948">
    <property type="entry name" value="DNA_replication_reg_Sld3_C"/>
</dbReference>
<evidence type="ECO:0000313" key="3">
    <source>
        <dbReference type="EMBL" id="KAL2789036.1"/>
    </source>
</evidence>
<feature type="region of interest" description="Disordered" evidence="1">
    <location>
        <begin position="682"/>
        <end position="705"/>
    </location>
</feature>
<keyword evidence="4" id="KW-1185">Reference proteome</keyword>
<feature type="region of interest" description="Disordered" evidence="1">
    <location>
        <begin position="434"/>
        <end position="459"/>
    </location>
</feature>
<evidence type="ECO:0000313" key="4">
    <source>
        <dbReference type="Proteomes" id="UP001610563"/>
    </source>
</evidence>
<name>A0ABR4G0J8_9EURO</name>